<sequence length="32" mass="3629">MAELVVIGFEDRNGVSLVLPELIFLQRESLQI</sequence>
<gene>
    <name evidence="1" type="ORF">NCTC12722_01279</name>
</gene>
<dbReference type="EMBL" id="UIGB01000001">
    <property type="protein sequence ID" value="SUU84096.1"/>
    <property type="molecule type" value="Genomic_DNA"/>
</dbReference>
<proteinExistence type="predicted"/>
<protein>
    <submittedName>
        <fullName evidence="1">Uncharacterized protein</fullName>
    </submittedName>
</protein>
<evidence type="ECO:0000313" key="2">
    <source>
        <dbReference type="Proteomes" id="UP000254343"/>
    </source>
</evidence>
<accession>A0A380W5F1</accession>
<name>A0A380W5F1_AFIFE</name>
<organism evidence="1 2">
    <name type="scientific">Afipia felis</name>
    <name type="common">Cat scratch disease bacillus</name>
    <dbReference type="NCBI Taxonomy" id="1035"/>
    <lineage>
        <taxon>Bacteria</taxon>
        <taxon>Pseudomonadati</taxon>
        <taxon>Pseudomonadota</taxon>
        <taxon>Alphaproteobacteria</taxon>
        <taxon>Hyphomicrobiales</taxon>
        <taxon>Nitrobacteraceae</taxon>
        <taxon>Afipia</taxon>
    </lineage>
</organism>
<evidence type="ECO:0000313" key="1">
    <source>
        <dbReference type="EMBL" id="SUU84096.1"/>
    </source>
</evidence>
<dbReference type="AlphaFoldDB" id="A0A380W5F1"/>
<reference evidence="1 2" key="1">
    <citation type="submission" date="2018-06" db="EMBL/GenBank/DDBJ databases">
        <authorList>
            <consortium name="Pathogen Informatics"/>
            <person name="Doyle S."/>
        </authorList>
    </citation>
    <scope>NUCLEOTIDE SEQUENCE [LARGE SCALE GENOMIC DNA]</scope>
    <source>
        <strain evidence="1 2">NCTC12722</strain>
    </source>
</reference>
<dbReference type="Proteomes" id="UP000254343">
    <property type="component" value="Unassembled WGS sequence"/>
</dbReference>